<dbReference type="InterPro" id="IPR029068">
    <property type="entry name" value="Glyas_Bleomycin-R_OHBP_Dase"/>
</dbReference>
<name>A0A024FZC7_9STRA</name>
<gene>
    <name evidence="1" type="ORF">BN9_004610</name>
</gene>
<evidence type="ECO:0000313" key="2">
    <source>
        <dbReference type="Proteomes" id="UP000053237"/>
    </source>
</evidence>
<dbReference type="PANTHER" id="PTHR33993:SF14">
    <property type="entry name" value="GB|AAF24581.1"/>
    <property type="match status" value="1"/>
</dbReference>
<reference evidence="1 2" key="1">
    <citation type="submission" date="2012-05" db="EMBL/GenBank/DDBJ databases">
        <title>Recombination and specialization in a pathogen metapopulation.</title>
        <authorList>
            <person name="Gardiner A."/>
            <person name="Kemen E."/>
            <person name="Schultz-Larsen T."/>
            <person name="MacLean D."/>
            <person name="Van Oosterhout C."/>
            <person name="Jones J.D.G."/>
        </authorList>
    </citation>
    <scope>NUCLEOTIDE SEQUENCE [LARGE SCALE GENOMIC DNA]</scope>
    <source>
        <strain evidence="1 2">Ac Nc2</strain>
    </source>
</reference>
<accession>A0A024FZC7</accession>
<sequence length="157" mass="17476">MEMPSHSYIIKVYSDQRIEDMCTDNVSYDTGYTVMQLRQLLILSRDLTRSTEFFQSGLRLSLIKSTESFAEFDTKSGIPLCIKAAQNEAVCSTGYSPFLNFNIENMDDLIPRLLTLGATLDGPIKYPAHGKIAAVRSPDGVMIGLYESNSWESVTSA</sequence>
<dbReference type="AlphaFoldDB" id="A0A024FZC7"/>
<comment type="caution">
    <text evidence="1">The sequence shown here is derived from an EMBL/GenBank/DDBJ whole genome shotgun (WGS) entry which is preliminary data.</text>
</comment>
<dbReference type="PANTHER" id="PTHR33993">
    <property type="entry name" value="GLYOXALASE-RELATED"/>
    <property type="match status" value="1"/>
</dbReference>
<dbReference type="Gene3D" id="3.10.180.10">
    <property type="entry name" value="2,3-Dihydroxybiphenyl 1,2-Dioxygenase, domain 1"/>
    <property type="match status" value="1"/>
</dbReference>
<dbReference type="InParanoid" id="A0A024FZC7"/>
<dbReference type="EMBL" id="CAIX01000003">
    <property type="protein sequence ID" value="CCI39678.1"/>
    <property type="molecule type" value="Genomic_DNA"/>
</dbReference>
<dbReference type="OrthoDB" id="10267381at2759"/>
<organism evidence="1 2">
    <name type="scientific">Albugo candida</name>
    <dbReference type="NCBI Taxonomy" id="65357"/>
    <lineage>
        <taxon>Eukaryota</taxon>
        <taxon>Sar</taxon>
        <taxon>Stramenopiles</taxon>
        <taxon>Oomycota</taxon>
        <taxon>Peronosporomycetes</taxon>
        <taxon>Albuginales</taxon>
        <taxon>Albuginaceae</taxon>
        <taxon>Albugo</taxon>
    </lineage>
</organism>
<evidence type="ECO:0008006" key="3">
    <source>
        <dbReference type="Google" id="ProtNLM"/>
    </source>
</evidence>
<dbReference type="Proteomes" id="UP000053237">
    <property type="component" value="Unassembled WGS sequence"/>
</dbReference>
<proteinExistence type="predicted"/>
<dbReference type="SUPFAM" id="SSF54593">
    <property type="entry name" value="Glyoxalase/Bleomycin resistance protein/Dihydroxybiphenyl dioxygenase"/>
    <property type="match status" value="1"/>
</dbReference>
<keyword evidence="2" id="KW-1185">Reference proteome</keyword>
<dbReference type="InterPro" id="IPR052164">
    <property type="entry name" value="Anthracycline_SecMetBiosynth"/>
</dbReference>
<evidence type="ECO:0000313" key="1">
    <source>
        <dbReference type="EMBL" id="CCI39678.1"/>
    </source>
</evidence>
<protein>
    <recommendedName>
        <fullName evidence="3">VOC domain-containing protein</fullName>
    </recommendedName>
</protein>